<dbReference type="EC" id="1.1.99.3" evidence="7"/>
<dbReference type="EMBL" id="JARXYA010000005">
    <property type="protein sequence ID" value="MDH6503949.1"/>
    <property type="molecule type" value="Genomic_DNA"/>
</dbReference>
<dbReference type="SUPFAM" id="SSF51905">
    <property type="entry name" value="FAD/NAD(P)-binding domain"/>
    <property type="match status" value="1"/>
</dbReference>
<feature type="domain" description="Glucose-methanol-choline oxidoreductase C-terminal" evidence="6">
    <location>
        <begin position="449"/>
        <end position="570"/>
    </location>
</feature>
<evidence type="ECO:0000256" key="2">
    <source>
        <dbReference type="ARBA" id="ARBA00022630"/>
    </source>
</evidence>
<dbReference type="AlphaFoldDB" id="A0AA43S4W8"/>
<evidence type="ECO:0000313" key="8">
    <source>
        <dbReference type="Proteomes" id="UP001161160"/>
    </source>
</evidence>
<gene>
    <name evidence="7" type="ORF">M2127_001253</name>
</gene>
<accession>A0AA43S4W8</accession>
<dbReference type="Proteomes" id="UP001161160">
    <property type="component" value="Unassembled WGS sequence"/>
</dbReference>
<feature type="domain" description="Glucose-methanol-choline oxidoreductase N-terminal" evidence="5">
    <location>
        <begin position="233"/>
        <end position="345"/>
    </location>
</feature>
<dbReference type="PANTHER" id="PTHR46056:SF12">
    <property type="entry name" value="LONG-CHAIN-ALCOHOL OXIDASE"/>
    <property type="match status" value="1"/>
</dbReference>
<keyword evidence="4 7" id="KW-0560">Oxidoreductase</keyword>
<evidence type="ECO:0000259" key="6">
    <source>
        <dbReference type="Pfam" id="PF05199"/>
    </source>
</evidence>
<dbReference type="PANTHER" id="PTHR46056">
    <property type="entry name" value="LONG-CHAIN-ALCOHOL OXIDASE"/>
    <property type="match status" value="1"/>
</dbReference>
<reference evidence="7" key="1">
    <citation type="submission" date="2023-04" db="EMBL/GenBank/DDBJ databases">
        <title>Genome Encyclopedia of Bacteria and Archaea VI: Functional Genomics of Type Strains.</title>
        <authorList>
            <person name="Whitman W."/>
        </authorList>
    </citation>
    <scope>NUCLEOTIDE SEQUENCE</scope>
    <source>
        <strain evidence="7">Enz.4-51</strain>
    </source>
</reference>
<dbReference type="GO" id="GO:0033717">
    <property type="term" value="F:gluconate 2-dehydrogenase (acceptor) activity"/>
    <property type="evidence" value="ECO:0007669"/>
    <property type="project" value="UniProtKB-EC"/>
</dbReference>
<dbReference type="GO" id="GO:0050660">
    <property type="term" value="F:flavin adenine dinucleotide binding"/>
    <property type="evidence" value="ECO:0007669"/>
    <property type="project" value="InterPro"/>
</dbReference>
<organism evidence="7 8">
    <name type="scientific">Polynucleobacter sphagniphilus</name>
    <dbReference type="NCBI Taxonomy" id="1743169"/>
    <lineage>
        <taxon>Bacteria</taxon>
        <taxon>Pseudomonadati</taxon>
        <taxon>Pseudomonadota</taxon>
        <taxon>Betaproteobacteria</taxon>
        <taxon>Burkholderiales</taxon>
        <taxon>Burkholderiaceae</taxon>
        <taxon>Polynucleobacter</taxon>
    </lineage>
</organism>
<dbReference type="Pfam" id="PF00732">
    <property type="entry name" value="GMC_oxred_N"/>
    <property type="match status" value="1"/>
</dbReference>
<keyword evidence="8" id="KW-1185">Reference proteome</keyword>
<keyword evidence="2" id="KW-0285">Flavoprotein</keyword>
<name>A0AA43S4W8_9BURK</name>
<sequence>MAKKLPEVDVVIVGMGWTGGILSKELSESGLKVVALERGAPRSAEEDFSVPHIRDELQFGIRHGLMQDLRRDTLTVRNNPSQNALPMRQLGSFLLGEGLGGAGVHWNGHTWRWTDMEFKIRSMYEERYGKKFIPDDMTIQDWGITYAELEPYYDKFEKIAGISGQAGNLNGQIVEGGNPFEAPRKSPYPLPPLERSLANDLFAGATKSMGLHPFPMPVANASRPYTNPDGAKLGQCQYCGFCERFGCEANAKGSPLITVIPFAMKQPTFELRTLSVVSKVHMDKQKKVATGVTYTNLQTGEEFFQPAKIVILAAYGLNNTHLMLTSGIGKPYDPVTQKGVIGKNYAYQTGVGATLFFNDKIFNPFMSTGGLTTLVDDYNGNWNFDRSGPNFVGGTTLNGGMYGGRPIDFHPVPPGTPKWGKAWKEAMAKWYSRSMTINSAGSVMANRYNYLDLDPTYKNALGMPLLRMTFDYKPNEHRLSEFTAQKINEIAKSLNPDFLSPAKAKTAPWSVVPYQTTHNTGGTIMGTNPTNSAVNKYCQSWDAHNLFIMGASLFSHNAAYNPTGPVGALAYMTVDVIKNRYIKNPGSLV</sequence>
<comment type="caution">
    <text evidence="7">The sequence shown here is derived from an EMBL/GenBank/DDBJ whole genome shotgun (WGS) entry which is preliminary data.</text>
</comment>
<keyword evidence="3" id="KW-0274">FAD</keyword>
<evidence type="ECO:0000313" key="7">
    <source>
        <dbReference type="EMBL" id="MDH6503949.1"/>
    </source>
</evidence>
<evidence type="ECO:0000256" key="1">
    <source>
        <dbReference type="ARBA" id="ARBA00010790"/>
    </source>
</evidence>
<dbReference type="InterPro" id="IPR036188">
    <property type="entry name" value="FAD/NAD-bd_sf"/>
</dbReference>
<dbReference type="Pfam" id="PF05199">
    <property type="entry name" value="GMC_oxred_C"/>
    <property type="match status" value="1"/>
</dbReference>
<evidence type="ECO:0000256" key="3">
    <source>
        <dbReference type="ARBA" id="ARBA00022827"/>
    </source>
</evidence>
<comment type="similarity">
    <text evidence="1">Belongs to the GMC oxidoreductase family.</text>
</comment>
<proteinExistence type="inferred from homology"/>
<dbReference type="RefSeq" id="WP_280756735.1">
    <property type="nucleotide sequence ID" value="NZ_JARXXW010000004.1"/>
</dbReference>
<dbReference type="InterPro" id="IPR000172">
    <property type="entry name" value="GMC_OxRdtase_N"/>
</dbReference>
<protein>
    <submittedName>
        <fullName evidence="7">Gluconate 2-dehydrogenase alpha chain</fullName>
        <ecNumber evidence="7">1.1.99.3</ecNumber>
    </submittedName>
</protein>
<dbReference type="InterPro" id="IPR007867">
    <property type="entry name" value="GMC_OxRtase_C"/>
</dbReference>
<evidence type="ECO:0000259" key="5">
    <source>
        <dbReference type="Pfam" id="PF00732"/>
    </source>
</evidence>
<dbReference type="Gene3D" id="3.50.50.60">
    <property type="entry name" value="FAD/NAD(P)-binding domain"/>
    <property type="match status" value="2"/>
</dbReference>
<evidence type="ECO:0000256" key="4">
    <source>
        <dbReference type="ARBA" id="ARBA00023002"/>
    </source>
</evidence>